<comment type="similarity">
    <text evidence="2">Belongs to the short-chain dehydrogenases/reductases (SDR) family.</text>
</comment>
<dbReference type="Pfam" id="PF13561">
    <property type="entry name" value="adh_short_C2"/>
    <property type="match status" value="1"/>
</dbReference>
<comment type="caution">
    <text evidence="7">The sequence shown here is derived from an EMBL/GenBank/DDBJ whole genome shotgun (WGS) entry which is preliminary data.</text>
</comment>
<dbReference type="InterPro" id="IPR050259">
    <property type="entry name" value="SDR"/>
</dbReference>
<keyword evidence="8" id="KW-1185">Reference proteome</keyword>
<evidence type="ECO:0000256" key="4">
    <source>
        <dbReference type="ARBA" id="ARBA00023002"/>
    </source>
</evidence>
<evidence type="ECO:0000313" key="8">
    <source>
        <dbReference type="Proteomes" id="UP000035034"/>
    </source>
</evidence>
<protein>
    <recommendedName>
        <fullName evidence="5">3-oxoacyl-[acyl-carrier-protein] reductase MabA</fullName>
    </recommendedName>
</protein>
<dbReference type="PANTHER" id="PTHR42879">
    <property type="entry name" value="3-OXOACYL-(ACYL-CARRIER-PROTEIN) REDUCTASE"/>
    <property type="match status" value="1"/>
</dbReference>
<evidence type="ECO:0000256" key="3">
    <source>
        <dbReference type="ARBA" id="ARBA00022512"/>
    </source>
</evidence>
<dbReference type="Proteomes" id="UP000035034">
    <property type="component" value="Unassembled WGS sequence"/>
</dbReference>
<dbReference type="PRINTS" id="PR00081">
    <property type="entry name" value="GDHRDH"/>
</dbReference>
<comment type="catalytic activity">
    <reaction evidence="6">
        <text>a (3R)-hydroxyacyl-[ACP] + NADP(+) = a 3-oxoacyl-[ACP] + NADPH + H(+)</text>
        <dbReference type="Rhea" id="RHEA:17397"/>
        <dbReference type="Rhea" id="RHEA-COMP:9916"/>
        <dbReference type="Rhea" id="RHEA-COMP:9945"/>
        <dbReference type="ChEBI" id="CHEBI:15378"/>
        <dbReference type="ChEBI" id="CHEBI:57783"/>
        <dbReference type="ChEBI" id="CHEBI:58349"/>
        <dbReference type="ChEBI" id="CHEBI:78776"/>
        <dbReference type="ChEBI" id="CHEBI:78827"/>
        <dbReference type="EC" id="1.1.1.100"/>
    </reaction>
    <physiologicalReaction direction="right-to-left" evidence="6">
        <dbReference type="Rhea" id="RHEA:17399"/>
    </physiologicalReaction>
</comment>
<dbReference type="PRINTS" id="PR00080">
    <property type="entry name" value="SDRFAMILY"/>
</dbReference>
<dbReference type="RefSeq" id="WP_007319965.1">
    <property type="nucleotide sequence ID" value="NZ_BAEH01000121.1"/>
</dbReference>
<dbReference type="FunFam" id="3.40.50.720:FF:000084">
    <property type="entry name" value="Short-chain dehydrogenase reductase"/>
    <property type="match status" value="1"/>
</dbReference>
<name>H0R6C9_9ACTN</name>
<reference evidence="7 8" key="1">
    <citation type="submission" date="2011-12" db="EMBL/GenBank/DDBJ databases">
        <title>Whole genome shotgun sequence of Gordonia effusa NBRC 100432.</title>
        <authorList>
            <person name="Yoshida I."/>
            <person name="Takarada H."/>
            <person name="Hosoyama A."/>
            <person name="Tsuchikane K."/>
            <person name="Katsumata H."/>
            <person name="Yamazaki S."/>
            <person name="Fujita N."/>
        </authorList>
    </citation>
    <scope>NUCLEOTIDE SEQUENCE [LARGE SCALE GENOMIC DNA]</scope>
    <source>
        <strain evidence="7 8">NBRC 100432</strain>
    </source>
</reference>
<dbReference type="GO" id="GO:0004316">
    <property type="term" value="F:3-oxoacyl-[acyl-carrier-protein] reductase (NADPH) activity"/>
    <property type="evidence" value="ECO:0007669"/>
    <property type="project" value="UniProtKB-EC"/>
</dbReference>
<dbReference type="SUPFAM" id="SSF51735">
    <property type="entry name" value="NAD(P)-binding Rossmann-fold domains"/>
    <property type="match status" value="1"/>
</dbReference>
<comment type="subcellular location">
    <subcellularLocation>
        <location evidence="1">Secreted</location>
        <location evidence="1">Cell wall</location>
    </subcellularLocation>
</comment>
<dbReference type="Gene3D" id="3.40.50.720">
    <property type="entry name" value="NAD(P)-binding Rossmann-like Domain"/>
    <property type="match status" value="1"/>
</dbReference>
<evidence type="ECO:0000256" key="6">
    <source>
        <dbReference type="ARBA" id="ARBA00047400"/>
    </source>
</evidence>
<evidence type="ECO:0000256" key="1">
    <source>
        <dbReference type="ARBA" id="ARBA00004191"/>
    </source>
</evidence>
<dbReference type="EMBL" id="BAEH01000121">
    <property type="protein sequence ID" value="GAB20630.1"/>
    <property type="molecule type" value="Genomic_DNA"/>
</dbReference>
<sequence length="263" mass="26658">MTDGKPLHGRVALVTGASRGVGAAIARRLGADGAAVAVNYRRDDQAAADTVRAIEESGGRASAYAASIDDAGALDVMVDAITADLGPVDLLVSNAGVASRGRGVVDTPEDEYLRLLSVHTLGPINLLRKVLPGMRQAQRGDVVAISSVVAAAPGPYTAPYAMAKSALETAIRTLALEERGNGIRANIVAPGLVETEMGRRLVKATTGGGSIEDLAAVMPFGRVCTPEDVAGVVAFLVSQESSYVTGQRIAVDGGGGGTPGALS</sequence>
<organism evidence="7 8">
    <name type="scientific">Gordonia effusa NBRC 100432</name>
    <dbReference type="NCBI Taxonomy" id="1077974"/>
    <lineage>
        <taxon>Bacteria</taxon>
        <taxon>Bacillati</taxon>
        <taxon>Actinomycetota</taxon>
        <taxon>Actinomycetes</taxon>
        <taxon>Mycobacteriales</taxon>
        <taxon>Gordoniaceae</taxon>
        <taxon>Gordonia</taxon>
    </lineage>
</organism>
<gene>
    <name evidence="7" type="primary">fabG</name>
    <name evidence="7" type="ORF">GOEFS_121_00320</name>
</gene>
<evidence type="ECO:0000313" key="7">
    <source>
        <dbReference type="EMBL" id="GAB20630.1"/>
    </source>
</evidence>
<keyword evidence="4" id="KW-0560">Oxidoreductase</keyword>
<proteinExistence type="inferred from homology"/>
<evidence type="ECO:0000256" key="5">
    <source>
        <dbReference type="ARBA" id="ARBA00040781"/>
    </source>
</evidence>
<dbReference type="eggNOG" id="COG1028">
    <property type="taxonomic scope" value="Bacteria"/>
</dbReference>
<dbReference type="OrthoDB" id="154414at2"/>
<dbReference type="AlphaFoldDB" id="H0R6C9"/>
<dbReference type="CDD" id="cd05233">
    <property type="entry name" value="SDR_c"/>
    <property type="match status" value="1"/>
</dbReference>
<accession>H0R6C9</accession>
<dbReference type="STRING" id="1077974.GOEFS_121_00320"/>
<keyword evidence="3" id="KW-0134">Cell wall</keyword>
<dbReference type="InterPro" id="IPR036291">
    <property type="entry name" value="NAD(P)-bd_dom_sf"/>
</dbReference>
<keyword evidence="3" id="KW-0964">Secreted</keyword>
<evidence type="ECO:0000256" key="2">
    <source>
        <dbReference type="ARBA" id="ARBA00006484"/>
    </source>
</evidence>
<dbReference type="InterPro" id="IPR002347">
    <property type="entry name" value="SDR_fam"/>
</dbReference>